<keyword evidence="3" id="KW-0862">Zinc</keyword>
<feature type="region of interest" description="Disordered" evidence="5">
    <location>
        <begin position="179"/>
        <end position="200"/>
    </location>
</feature>
<evidence type="ECO:0000256" key="5">
    <source>
        <dbReference type="SAM" id="MobiDB-lite"/>
    </source>
</evidence>
<dbReference type="Gene3D" id="6.10.140.2220">
    <property type="match status" value="1"/>
</dbReference>
<evidence type="ECO:0000256" key="4">
    <source>
        <dbReference type="PROSITE-ProRule" id="PRU00134"/>
    </source>
</evidence>
<evidence type="ECO:0000256" key="1">
    <source>
        <dbReference type="ARBA" id="ARBA00022723"/>
    </source>
</evidence>
<dbReference type="InParanoid" id="A0A165E8D0"/>
<evidence type="ECO:0000256" key="3">
    <source>
        <dbReference type="ARBA" id="ARBA00022833"/>
    </source>
</evidence>
<keyword evidence="1" id="KW-0479">Metal-binding</keyword>
<dbReference type="OrthoDB" id="2998255at2759"/>
<dbReference type="AlphaFoldDB" id="A0A165E8D0"/>
<dbReference type="Proteomes" id="UP000077266">
    <property type="component" value="Unassembled WGS sequence"/>
</dbReference>
<name>A0A165E8D0_EXIGL</name>
<protein>
    <recommendedName>
        <fullName evidence="6">MYND-type domain-containing protein</fullName>
    </recommendedName>
</protein>
<evidence type="ECO:0000313" key="8">
    <source>
        <dbReference type="Proteomes" id="UP000077266"/>
    </source>
</evidence>
<keyword evidence="2 4" id="KW-0863">Zinc-finger</keyword>
<dbReference type="GO" id="GO:0008270">
    <property type="term" value="F:zinc ion binding"/>
    <property type="evidence" value="ECO:0007669"/>
    <property type="project" value="UniProtKB-KW"/>
</dbReference>
<dbReference type="Pfam" id="PF01753">
    <property type="entry name" value="zf-MYND"/>
    <property type="match status" value="1"/>
</dbReference>
<reference evidence="7 8" key="1">
    <citation type="journal article" date="2016" name="Mol. Biol. Evol.">
        <title>Comparative Genomics of Early-Diverging Mushroom-Forming Fungi Provides Insights into the Origins of Lignocellulose Decay Capabilities.</title>
        <authorList>
            <person name="Nagy L.G."/>
            <person name="Riley R."/>
            <person name="Tritt A."/>
            <person name="Adam C."/>
            <person name="Daum C."/>
            <person name="Floudas D."/>
            <person name="Sun H."/>
            <person name="Yadav J.S."/>
            <person name="Pangilinan J."/>
            <person name="Larsson K.H."/>
            <person name="Matsuura K."/>
            <person name="Barry K."/>
            <person name="Labutti K."/>
            <person name="Kuo R."/>
            <person name="Ohm R.A."/>
            <person name="Bhattacharya S.S."/>
            <person name="Shirouzu T."/>
            <person name="Yoshinaga Y."/>
            <person name="Martin F.M."/>
            <person name="Grigoriev I.V."/>
            <person name="Hibbett D.S."/>
        </authorList>
    </citation>
    <scope>NUCLEOTIDE SEQUENCE [LARGE SCALE GENOMIC DNA]</scope>
    <source>
        <strain evidence="7 8">HHB12029</strain>
    </source>
</reference>
<accession>A0A165E8D0</accession>
<dbReference type="SUPFAM" id="SSF144232">
    <property type="entry name" value="HIT/MYND zinc finger-like"/>
    <property type="match status" value="1"/>
</dbReference>
<sequence length="477" mass="53711">MDFRVGNHELYNACIKRLIALPRTADTILDLANTLLANLCALHRRSPDARRCFETYIDVSCHLVTAALMSGTDDQPSIIDRVHAYSRFQTKKAKAWPVDPQQLIPGGAHATVEALVFWICSLRSYHGPIGLYSLLLAAHRPMIFPETMKPRIRNDLIWAVVQMLGVPSDADALNSGALDRPSTAQIPATWPTSPSSTSRRTRGLQEDYEMAVQVLATINHGPHSGPDDISLFINDYEDVLWAGAQLALRRINCTRGSCLCGRPKAVGCLLDMLTRVVRVLMVRFGLTSASPGIDERVAQAITAETDSMPSNWGATHILYWFLAMVDEKTQRCFDDACRTYKVDAPLQRCARCFLVRYCGRDCQRKDWRGEGSNSIAHKEVCPLIGRLVPEHHLPALYKDWEPNYLRDPMRVRELRLLYRWACDSAVLHSTYRVTLEQELMTLVTEDPETVILPRPAPFIRFMNMAEFRASVGWSAGT</sequence>
<gene>
    <name evidence="7" type="ORF">EXIGLDRAFT_724912</name>
</gene>
<feature type="domain" description="MYND-type" evidence="6">
    <location>
        <begin position="329"/>
        <end position="381"/>
    </location>
</feature>
<keyword evidence="8" id="KW-1185">Reference proteome</keyword>
<dbReference type="InterPro" id="IPR002893">
    <property type="entry name" value="Znf_MYND"/>
</dbReference>
<evidence type="ECO:0000259" key="6">
    <source>
        <dbReference type="PROSITE" id="PS50865"/>
    </source>
</evidence>
<evidence type="ECO:0000313" key="7">
    <source>
        <dbReference type="EMBL" id="KZV86302.1"/>
    </source>
</evidence>
<dbReference type="EMBL" id="KV426160">
    <property type="protein sequence ID" value="KZV86302.1"/>
    <property type="molecule type" value="Genomic_DNA"/>
</dbReference>
<organism evidence="7 8">
    <name type="scientific">Exidia glandulosa HHB12029</name>
    <dbReference type="NCBI Taxonomy" id="1314781"/>
    <lineage>
        <taxon>Eukaryota</taxon>
        <taxon>Fungi</taxon>
        <taxon>Dikarya</taxon>
        <taxon>Basidiomycota</taxon>
        <taxon>Agaricomycotina</taxon>
        <taxon>Agaricomycetes</taxon>
        <taxon>Auriculariales</taxon>
        <taxon>Exidiaceae</taxon>
        <taxon>Exidia</taxon>
    </lineage>
</organism>
<dbReference type="PROSITE" id="PS50865">
    <property type="entry name" value="ZF_MYND_2"/>
    <property type="match status" value="1"/>
</dbReference>
<evidence type="ECO:0000256" key="2">
    <source>
        <dbReference type="ARBA" id="ARBA00022771"/>
    </source>
</evidence>
<proteinExistence type="predicted"/>